<dbReference type="RefSeq" id="WP_006387944.1">
    <property type="nucleotide sequence ID" value="NZ_AP028040.1"/>
</dbReference>
<organism evidence="2 3">
    <name type="scientific">Alcaligenes xylosoxydans xylosoxydans</name>
    <name type="common">Achromobacter xylosoxidans</name>
    <dbReference type="NCBI Taxonomy" id="85698"/>
    <lineage>
        <taxon>Bacteria</taxon>
        <taxon>Pseudomonadati</taxon>
        <taxon>Pseudomonadota</taxon>
        <taxon>Betaproteobacteria</taxon>
        <taxon>Burkholderiales</taxon>
        <taxon>Alcaligenaceae</taxon>
        <taxon>Achromobacter</taxon>
    </lineage>
</organism>
<reference evidence="2 3" key="1">
    <citation type="submission" date="2016-09" db="EMBL/GenBank/DDBJ databases">
        <title>Phylogenomics of Achromobacter.</title>
        <authorList>
            <person name="Jeukens J."/>
            <person name="Freschi L."/>
            <person name="Vincent A.T."/>
            <person name="Emond-Rheault J.-G."/>
            <person name="Kukavica-Ibrulj I."/>
            <person name="Charette S.J."/>
            <person name="Levesque R.C."/>
        </authorList>
    </citation>
    <scope>NUCLEOTIDE SEQUENCE [LARGE SCALE GENOMIC DNA]</scope>
    <source>
        <strain evidence="2 3">AUS488</strain>
    </source>
</reference>
<dbReference type="GO" id="GO:0006355">
    <property type="term" value="P:regulation of DNA-templated transcription"/>
    <property type="evidence" value="ECO:0007669"/>
    <property type="project" value="InterPro"/>
</dbReference>
<accession>A0A1R1JWS0</accession>
<dbReference type="AlphaFoldDB" id="A0A0M7JPX5"/>
<dbReference type="EMBL" id="MJMN01000006">
    <property type="protein sequence ID" value="OMG90552.1"/>
    <property type="molecule type" value="Genomic_DNA"/>
</dbReference>
<proteinExistence type="predicted"/>
<dbReference type="SUPFAM" id="SSF46894">
    <property type="entry name" value="C-terminal effector domain of the bipartite response regulators"/>
    <property type="match status" value="1"/>
</dbReference>
<evidence type="ECO:0000256" key="1">
    <source>
        <dbReference type="ARBA" id="ARBA00023125"/>
    </source>
</evidence>
<gene>
    <name evidence="2" type="ORF">BIZ92_21120</name>
</gene>
<dbReference type="PANTHER" id="PTHR43214:SF43">
    <property type="entry name" value="TWO-COMPONENT RESPONSE REGULATOR"/>
    <property type="match status" value="1"/>
</dbReference>
<dbReference type="InterPro" id="IPR039420">
    <property type="entry name" value="WalR-like"/>
</dbReference>
<dbReference type="InterPro" id="IPR000792">
    <property type="entry name" value="Tscrpt_reg_LuxR_C"/>
</dbReference>
<keyword evidence="1" id="KW-0238">DNA-binding</keyword>
<name>A0A0M7JPX5_ALCXX</name>
<dbReference type="PROSITE" id="PS50043">
    <property type="entry name" value="HTH_LUXR_2"/>
    <property type="match status" value="1"/>
</dbReference>
<dbReference type="Gene3D" id="3.40.50.2300">
    <property type="match status" value="1"/>
</dbReference>
<dbReference type="PRINTS" id="PR00038">
    <property type="entry name" value="HTHLUXR"/>
</dbReference>
<dbReference type="SMART" id="SM00421">
    <property type="entry name" value="HTH_LUXR"/>
    <property type="match status" value="1"/>
</dbReference>
<protein>
    <submittedName>
        <fullName evidence="2">Helix-turn-helix transcriptional regulator</fullName>
    </submittedName>
</protein>
<evidence type="ECO:0000313" key="2">
    <source>
        <dbReference type="EMBL" id="OMG90552.1"/>
    </source>
</evidence>
<evidence type="ECO:0000313" key="3">
    <source>
        <dbReference type="Proteomes" id="UP000187251"/>
    </source>
</evidence>
<comment type="caution">
    <text evidence="2">The sequence shown here is derived from an EMBL/GenBank/DDBJ whole genome shotgun (WGS) entry which is preliminary data.</text>
</comment>
<sequence length="218" mass="23667">MKSVPVLLITHDDLLWQHWRALDPARWLAARGRGLADLQRWREQGRALAVLDTDLPRLPSWQDPAWNAQLAGLQVVVASASPNDEQGAQALGAGALGYCHSYAPAPALAQALEVVASGGIWMGRSLVTRLLRLVTERAQDSRSWDNGTLTERETTVARYAASGQSNAQIADALGITERTVKAHLSAVFEKLEVTDRLQLALRVHGISAPADTRSKIPS</sequence>
<dbReference type="GO" id="GO:0003677">
    <property type="term" value="F:DNA binding"/>
    <property type="evidence" value="ECO:0007669"/>
    <property type="project" value="UniProtKB-KW"/>
</dbReference>
<dbReference type="PANTHER" id="PTHR43214">
    <property type="entry name" value="TWO-COMPONENT RESPONSE REGULATOR"/>
    <property type="match status" value="1"/>
</dbReference>
<dbReference type="Proteomes" id="UP000187251">
    <property type="component" value="Unassembled WGS sequence"/>
</dbReference>
<dbReference type="CDD" id="cd06170">
    <property type="entry name" value="LuxR_C_like"/>
    <property type="match status" value="1"/>
</dbReference>
<dbReference type="PROSITE" id="PS00622">
    <property type="entry name" value="HTH_LUXR_1"/>
    <property type="match status" value="1"/>
</dbReference>
<dbReference type="InterPro" id="IPR016032">
    <property type="entry name" value="Sig_transdc_resp-reg_C-effctor"/>
</dbReference>
<accession>A0A0M7JPX5</accession>
<dbReference type="OrthoDB" id="9794397at2"/>
<dbReference type="Pfam" id="PF00196">
    <property type="entry name" value="GerE"/>
    <property type="match status" value="1"/>
</dbReference>